<evidence type="ECO:0000313" key="2">
    <source>
        <dbReference type="EMBL" id="KAG1334831.1"/>
    </source>
</evidence>
<feature type="region of interest" description="Disordered" evidence="1">
    <location>
        <begin position="191"/>
        <end position="239"/>
    </location>
</feature>
<dbReference type="AlphaFoldDB" id="A0A8K0I3F3"/>
<feature type="region of interest" description="Disordered" evidence="1">
    <location>
        <begin position="120"/>
        <end position="163"/>
    </location>
</feature>
<protein>
    <submittedName>
        <fullName evidence="2">Putative alpha-1,3-arabinosyltransferase XAT2</fullName>
    </submittedName>
</protein>
<comment type="caution">
    <text evidence="2">The sequence shown here is derived from an EMBL/GenBank/DDBJ whole genome shotgun (WGS) entry which is preliminary data.</text>
</comment>
<feature type="region of interest" description="Disordered" evidence="1">
    <location>
        <begin position="52"/>
        <end position="105"/>
    </location>
</feature>
<feature type="compositionally biased region" description="Basic and acidic residues" evidence="1">
    <location>
        <begin position="211"/>
        <end position="220"/>
    </location>
</feature>
<feature type="compositionally biased region" description="Basic and acidic residues" evidence="1">
    <location>
        <begin position="81"/>
        <end position="105"/>
    </location>
</feature>
<feature type="compositionally biased region" description="Polar residues" evidence="1">
    <location>
        <begin position="191"/>
        <end position="210"/>
    </location>
</feature>
<evidence type="ECO:0000256" key="1">
    <source>
        <dbReference type="SAM" id="MobiDB-lite"/>
    </source>
</evidence>
<feature type="compositionally biased region" description="Basic and acidic residues" evidence="1">
    <location>
        <begin position="147"/>
        <end position="163"/>
    </location>
</feature>
<keyword evidence="3" id="KW-1185">Reference proteome</keyword>
<organism evidence="2 3">
    <name type="scientific">Cocos nucifera</name>
    <name type="common">Coconut palm</name>
    <dbReference type="NCBI Taxonomy" id="13894"/>
    <lineage>
        <taxon>Eukaryota</taxon>
        <taxon>Viridiplantae</taxon>
        <taxon>Streptophyta</taxon>
        <taxon>Embryophyta</taxon>
        <taxon>Tracheophyta</taxon>
        <taxon>Spermatophyta</taxon>
        <taxon>Magnoliopsida</taxon>
        <taxon>Liliopsida</taxon>
        <taxon>Arecaceae</taxon>
        <taxon>Arecoideae</taxon>
        <taxon>Cocoseae</taxon>
        <taxon>Attaleinae</taxon>
        <taxon>Cocos</taxon>
    </lineage>
</organism>
<dbReference type="Proteomes" id="UP000797356">
    <property type="component" value="Chromosome 3"/>
</dbReference>
<reference evidence="2" key="2">
    <citation type="submission" date="2019-07" db="EMBL/GenBank/DDBJ databases">
        <authorList>
            <person name="Yang Y."/>
            <person name="Bocs S."/>
            <person name="Baudouin L."/>
        </authorList>
    </citation>
    <scope>NUCLEOTIDE SEQUENCE</scope>
    <source>
        <tissue evidence="2">Spear leaf of Hainan Tall coconut</tissue>
    </source>
</reference>
<reference evidence="2" key="1">
    <citation type="journal article" date="2017" name="Gigascience">
        <title>The genome draft of coconut (Cocos nucifera).</title>
        <authorList>
            <person name="Xiao Y."/>
            <person name="Xu P."/>
            <person name="Fan H."/>
            <person name="Baudouin L."/>
            <person name="Xia W."/>
            <person name="Bocs S."/>
            <person name="Xu J."/>
            <person name="Li Q."/>
            <person name="Guo A."/>
            <person name="Zhou L."/>
            <person name="Li J."/>
            <person name="Wu Y."/>
            <person name="Ma Z."/>
            <person name="Armero A."/>
            <person name="Issali A.E."/>
            <person name="Liu N."/>
            <person name="Peng M."/>
            <person name="Yang Y."/>
        </authorList>
    </citation>
    <scope>NUCLEOTIDE SEQUENCE</scope>
    <source>
        <tissue evidence="2">Spear leaf of Hainan Tall coconut</tissue>
    </source>
</reference>
<gene>
    <name evidence="2" type="ORF">COCNU_03G009500</name>
</gene>
<name>A0A8K0I3F3_COCNU</name>
<accession>A0A8K0I3F3</accession>
<feature type="compositionally biased region" description="Polar residues" evidence="1">
    <location>
        <begin position="56"/>
        <end position="80"/>
    </location>
</feature>
<evidence type="ECO:0000313" key="3">
    <source>
        <dbReference type="Proteomes" id="UP000797356"/>
    </source>
</evidence>
<proteinExistence type="predicted"/>
<dbReference type="EMBL" id="CM017874">
    <property type="protein sequence ID" value="KAG1334831.1"/>
    <property type="molecule type" value="Genomic_DNA"/>
</dbReference>
<sequence length="250" mass="27369">MKLARNSNRESQRFRLVVFVIGCFLVSMTFIVVSQPQSLPFPILGLKPRVHVAPSTPKTEQTIHSQQPGGVSGQDNATEQSKQEIERDIESQEKSMKADDPRAHQDEAGGEINLMMTTKDTATNSAQKETLPGTTDKLESDNGMQERNTKTDESNSDGGELRRKFTLPTISNYTINDSFQVENASNAEQLGSENKTKGGSTACDPNSGNCEKNREARPQEDTNPAIAHPTQEDNTSNSTQLGTLAIIEIC</sequence>